<dbReference type="OrthoDB" id="2015035at2759"/>
<dbReference type="InterPro" id="IPR000863">
    <property type="entry name" value="Sulfotransferase_dom"/>
</dbReference>
<dbReference type="Pfam" id="PF00685">
    <property type="entry name" value="Sulfotransfer_1"/>
    <property type="match status" value="1"/>
</dbReference>
<evidence type="ECO:0000259" key="4">
    <source>
        <dbReference type="Pfam" id="PF00685"/>
    </source>
</evidence>
<evidence type="ECO:0000256" key="1">
    <source>
        <dbReference type="ARBA" id="ARBA00022528"/>
    </source>
</evidence>
<evidence type="ECO:0000256" key="2">
    <source>
        <dbReference type="RuleBase" id="RU361155"/>
    </source>
</evidence>
<accession>A0A9D4Z7W3</accession>
<feature type="transmembrane region" description="Helical" evidence="3">
    <location>
        <begin position="63"/>
        <end position="83"/>
    </location>
</feature>
<keyword evidence="3" id="KW-0812">Transmembrane</keyword>
<name>A0A9D4Z7W3_ADICA</name>
<reference evidence="5" key="1">
    <citation type="submission" date="2021-01" db="EMBL/GenBank/DDBJ databases">
        <title>Adiantum capillus-veneris genome.</title>
        <authorList>
            <person name="Fang Y."/>
            <person name="Liao Q."/>
        </authorList>
    </citation>
    <scope>NUCLEOTIDE SEQUENCE</scope>
    <source>
        <strain evidence="5">H3</strain>
        <tissue evidence="5">Leaf</tissue>
    </source>
</reference>
<keyword evidence="1" id="KW-0934">Plastid</keyword>
<feature type="domain" description="Sulfotransferase" evidence="4">
    <location>
        <begin position="142"/>
        <end position="349"/>
    </location>
</feature>
<dbReference type="PANTHER" id="PTHR32175">
    <property type="entry name" value="PROTEIN, PUTATIVE, EXPRESSED-RELATED"/>
    <property type="match status" value="1"/>
</dbReference>
<protein>
    <recommendedName>
        <fullName evidence="2">Sulfotransferase</fullName>
        <ecNumber evidence="2">2.8.2.-</ecNumber>
    </recommendedName>
</protein>
<evidence type="ECO:0000313" key="6">
    <source>
        <dbReference type="Proteomes" id="UP000886520"/>
    </source>
</evidence>
<dbReference type="Proteomes" id="UP000886520">
    <property type="component" value="Chromosome 19"/>
</dbReference>
<dbReference type="InterPro" id="IPR052796">
    <property type="entry name" value="Nod_factor_sulfotransferase"/>
</dbReference>
<proteinExistence type="inferred from homology"/>
<keyword evidence="2" id="KW-0808">Transferase</keyword>
<gene>
    <name evidence="5" type="ORF">GOP47_0019519</name>
</gene>
<keyword evidence="3" id="KW-1133">Transmembrane helix</keyword>
<comment type="caution">
    <text evidence="5">The sequence shown here is derived from an EMBL/GenBank/DDBJ whole genome shotgun (WGS) entry which is preliminary data.</text>
</comment>
<evidence type="ECO:0000256" key="3">
    <source>
        <dbReference type="SAM" id="Phobius"/>
    </source>
</evidence>
<sequence>MVMPSFCGRPEMFGVLFGGTLETLEETLDYRMSLHKPNIVIVNLCFTTNKYLPAGKSHKKDSFAWKLLMVVLVGLCGLSICFVRVGQKSVFTQAGFLGKHAALNFRCPHLSQNSTNGIKLHYVKPNSFQRGECSCTPVHFFVILSMQRSGSGWFETLLNDHPNISSHGEIFGGRKRHQNLKLVTRRLDEVYNLDYMSSAVKNECTSAVGFKWMLNQGAMQYHREINLYFKNRGVSVIFLLRRNLLKRLVSILANAYDREMKLLNGTHKSHVHSKEEAFTLANFRPTINHKVLPANFRRILEVTQNALEAFNDTRHTIVYYEDLVKNKERLEQTQEFLGVPVLSLTSQQVKIHTQSLSDQIQNWDMVYKVLRGTEFEDFLNHTEYI</sequence>
<evidence type="ECO:0000313" key="5">
    <source>
        <dbReference type="EMBL" id="KAI5064824.1"/>
    </source>
</evidence>
<organism evidence="5 6">
    <name type="scientific">Adiantum capillus-veneris</name>
    <name type="common">Maidenhair fern</name>
    <dbReference type="NCBI Taxonomy" id="13818"/>
    <lineage>
        <taxon>Eukaryota</taxon>
        <taxon>Viridiplantae</taxon>
        <taxon>Streptophyta</taxon>
        <taxon>Embryophyta</taxon>
        <taxon>Tracheophyta</taxon>
        <taxon>Polypodiopsida</taxon>
        <taxon>Polypodiidae</taxon>
        <taxon>Polypodiales</taxon>
        <taxon>Pteridineae</taxon>
        <taxon>Pteridaceae</taxon>
        <taxon>Vittarioideae</taxon>
        <taxon>Adiantum</taxon>
    </lineage>
</organism>
<dbReference type="PANTHER" id="PTHR32175:SF26">
    <property type="entry name" value="PROTEIN, PUTATIVE, EXPRESSED-RELATED"/>
    <property type="match status" value="1"/>
</dbReference>
<dbReference type="AlphaFoldDB" id="A0A9D4Z7W3"/>
<dbReference type="SUPFAM" id="SSF52540">
    <property type="entry name" value="P-loop containing nucleoside triphosphate hydrolases"/>
    <property type="match status" value="1"/>
</dbReference>
<keyword evidence="6" id="KW-1185">Reference proteome</keyword>
<dbReference type="EC" id="2.8.2.-" evidence="2"/>
<keyword evidence="1" id="KW-0150">Chloroplast</keyword>
<dbReference type="GO" id="GO:0008146">
    <property type="term" value="F:sulfotransferase activity"/>
    <property type="evidence" value="ECO:0007669"/>
    <property type="project" value="InterPro"/>
</dbReference>
<keyword evidence="3" id="KW-0472">Membrane</keyword>
<dbReference type="Gene3D" id="3.40.50.300">
    <property type="entry name" value="P-loop containing nucleotide triphosphate hydrolases"/>
    <property type="match status" value="1"/>
</dbReference>
<dbReference type="InterPro" id="IPR027417">
    <property type="entry name" value="P-loop_NTPase"/>
</dbReference>
<comment type="similarity">
    <text evidence="2">Belongs to the sulfotransferase 1 family.</text>
</comment>
<dbReference type="EMBL" id="JABFUD020000019">
    <property type="protein sequence ID" value="KAI5064824.1"/>
    <property type="molecule type" value="Genomic_DNA"/>
</dbReference>